<accession>A0ABW0D4X1</accession>
<protein>
    <submittedName>
        <fullName evidence="1">Uncharacterized protein</fullName>
    </submittedName>
</protein>
<name>A0ABW0D4X1_STRFI</name>
<evidence type="ECO:0000313" key="2">
    <source>
        <dbReference type="Proteomes" id="UP001596156"/>
    </source>
</evidence>
<keyword evidence="2" id="KW-1185">Reference proteome</keyword>
<proteinExistence type="predicted"/>
<dbReference type="Proteomes" id="UP001596156">
    <property type="component" value="Unassembled WGS sequence"/>
</dbReference>
<dbReference type="RefSeq" id="WP_344643396.1">
    <property type="nucleotide sequence ID" value="NZ_BAAASS010000004.1"/>
</dbReference>
<dbReference type="EMBL" id="JBHSKL010000011">
    <property type="protein sequence ID" value="MFC5224857.1"/>
    <property type="molecule type" value="Genomic_DNA"/>
</dbReference>
<evidence type="ECO:0000313" key="1">
    <source>
        <dbReference type="EMBL" id="MFC5224857.1"/>
    </source>
</evidence>
<sequence length="326" mass="36615">MKRAFVGLSTPITYDYRNSVGETGSGALVPNAVLENVTGLILCYDEIWFISREFCPVDLQDLPYIKFLTDFPELWQRALVARDQYGDESFRPQADLIYENRPDDYFETIDRIKRSLQFDFGPDNHSRGVTPGFGMGNAADARLFIQDVGIAASLDMGLDVITNSTMARALQALENRGPRVETFEQWQIQAAEEVISMRTVDYLGPRGAYHESLEDLRGHSRLEEFRQFLAEADRSDASAVALASEVNNLAIKHSIDVMERFVKGRGRLRTIGRASVGPIGNLLHPGIGSVLSGAISLTDWNQERKQRNKVAWALFVLQARNRPTSR</sequence>
<organism evidence="1 2">
    <name type="scientific">Streptomyces fimbriatus</name>
    <dbReference type="NCBI Taxonomy" id="68197"/>
    <lineage>
        <taxon>Bacteria</taxon>
        <taxon>Bacillati</taxon>
        <taxon>Actinomycetota</taxon>
        <taxon>Actinomycetes</taxon>
        <taxon>Kitasatosporales</taxon>
        <taxon>Streptomycetaceae</taxon>
        <taxon>Streptomyces</taxon>
    </lineage>
</organism>
<comment type="caution">
    <text evidence="1">The sequence shown here is derived from an EMBL/GenBank/DDBJ whole genome shotgun (WGS) entry which is preliminary data.</text>
</comment>
<reference evidence="2" key="1">
    <citation type="journal article" date="2019" name="Int. J. Syst. Evol. Microbiol.">
        <title>The Global Catalogue of Microorganisms (GCM) 10K type strain sequencing project: providing services to taxonomists for standard genome sequencing and annotation.</title>
        <authorList>
            <consortium name="The Broad Institute Genomics Platform"/>
            <consortium name="The Broad Institute Genome Sequencing Center for Infectious Disease"/>
            <person name="Wu L."/>
            <person name="Ma J."/>
        </authorList>
    </citation>
    <scope>NUCLEOTIDE SEQUENCE [LARGE SCALE GENOMIC DNA]</scope>
    <source>
        <strain evidence="2">CCM 8479</strain>
    </source>
</reference>
<gene>
    <name evidence="1" type="ORF">ACFPN6_09625</name>
</gene>